<feature type="transmembrane region" description="Helical" evidence="12">
    <location>
        <begin position="121"/>
        <end position="142"/>
    </location>
</feature>
<keyword evidence="2 12" id="KW-0716">Sensory transduction</keyword>
<accession>A0A6B9CFU4</accession>
<feature type="transmembrane region" description="Helical" evidence="12">
    <location>
        <begin position="95"/>
        <end position="115"/>
    </location>
</feature>
<dbReference type="InterPro" id="IPR004117">
    <property type="entry name" value="7tm6_olfct_rcpt"/>
</dbReference>
<dbReference type="GO" id="GO:0007165">
    <property type="term" value="P:signal transduction"/>
    <property type="evidence" value="ECO:0007669"/>
    <property type="project" value="UniProtKB-KW"/>
</dbReference>
<name>A0A6B9CFU4_9DIPT</name>
<keyword evidence="5 12" id="KW-1133">Transmembrane helix</keyword>
<keyword evidence="7 12" id="KW-0675">Receptor</keyword>
<evidence type="ECO:0000256" key="11">
    <source>
        <dbReference type="ARBA" id="ARBA00038679"/>
    </source>
</evidence>
<sequence length="441" mass="51501">MLKTDAVVNATISAPLRLYWAFRTSLTCETKITPVLHQRLTELHIIKRRYALNRLFAMHTIGIHKVMKQLISLFYWMGIWYRGDVPTVRETRIRTFYFCYFLLTNASVIIGAITSENIDESIFLVSEAILSVILSVKLWILIWKQKEILELLDRICVFSIRYDEDVAFFNKKLGKLMKFVVAFLLGAFVICMATIIVTPCFTRQFLVDIAFPLDYKNNDVAFWIQYVFLVTEMGLVSISVAVTPIIWYLMYNCSLRYEVLGKEVERMGRSIDNGKKKKSKKEKHQVFFQDLRVAIDTQLHLKELIDELASFASNLFLIKFGTSGMSICGSVYSLAYYVSDVSVETLYHIYTIFYYVFELFMITYFGNEIMLCNSRLSYSLFESDWIEQPQLTQKCIIIFREYLKQPQVLVIGKLYPLTLESFTRILNSAYSLFNILKNTKQ</sequence>
<comment type="similarity">
    <text evidence="10">Belongs to the insect chemoreceptor superfamily. Heteromeric odorant receptor channel (TC 1.A.69) family. Or2a subfamily.</text>
</comment>
<dbReference type="GO" id="GO:0005886">
    <property type="term" value="C:plasma membrane"/>
    <property type="evidence" value="ECO:0007669"/>
    <property type="project" value="UniProtKB-SubCell"/>
</dbReference>
<evidence type="ECO:0000256" key="7">
    <source>
        <dbReference type="ARBA" id="ARBA00023170"/>
    </source>
</evidence>
<protein>
    <recommendedName>
        <fullName evidence="12">Odorant receptor</fullName>
    </recommendedName>
</protein>
<feature type="transmembrane region" description="Helical" evidence="12">
    <location>
        <begin position="226"/>
        <end position="250"/>
    </location>
</feature>
<reference evidence="13" key="1">
    <citation type="submission" date="2018-11" db="EMBL/GenBank/DDBJ databases">
        <authorList>
            <person name="Zhao Y."/>
            <person name="Mu W."/>
            <person name="Zhou C."/>
        </authorList>
    </citation>
    <scope>NUCLEOTIDE SEQUENCE</scope>
</reference>
<feature type="transmembrane region" description="Helical" evidence="12">
    <location>
        <begin position="179"/>
        <end position="206"/>
    </location>
</feature>
<keyword evidence="8 12" id="KW-0807">Transducer</keyword>
<dbReference type="GO" id="GO:0004984">
    <property type="term" value="F:olfactory receptor activity"/>
    <property type="evidence" value="ECO:0007669"/>
    <property type="project" value="InterPro"/>
</dbReference>
<comment type="subcellular location">
    <subcellularLocation>
        <location evidence="12">Cell membrane</location>
        <topology evidence="12">Multi-pass membrane protein</topology>
    </subcellularLocation>
    <subcellularLocation>
        <location evidence="1">Membrane</location>
        <topology evidence="1">Multi-pass membrane protein</topology>
    </subcellularLocation>
</comment>
<evidence type="ECO:0000256" key="10">
    <source>
        <dbReference type="ARBA" id="ARBA00037946"/>
    </source>
</evidence>
<evidence type="ECO:0000256" key="4">
    <source>
        <dbReference type="ARBA" id="ARBA00022725"/>
    </source>
</evidence>
<organism evidence="13">
    <name type="scientific">Bradysia odoriphaga</name>
    <dbReference type="NCBI Taxonomy" id="1564500"/>
    <lineage>
        <taxon>Eukaryota</taxon>
        <taxon>Metazoa</taxon>
        <taxon>Ecdysozoa</taxon>
        <taxon>Arthropoda</taxon>
        <taxon>Hexapoda</taxon>
        <taxon>Insecta</taxon>
        <taxon>Pterygota</taxon>
        <taxon>Neoptera</taxon>
        <taxon>Endopterygota</taxon>
        <taxon>Diptera</taxon>
        <taxon>Nematocera</taxon>
        <taxon>Sciaroidea</taxon>
        <taxon>Sciaridae</taxon>
        <taxon>Bradysia</taxon>
    </lineage>
</organism>
<dbReference type="AlphaFoldDB" id="A0A6B9CFU4"/>
<evidence type="ECO:0000256" key="8">
    <source>
        <dbReference type="ARBA" id="ARBA00023224"/>
    </source>
</evidence>
<keyword evidence="3 12" id="KW-0812">Transmembrane</keyword>
<dbReference type="PANTHER" id="PTHR21137">
    <property type="entry name" value="ODORANT RECEPTOR"/>
    <property type="match status" value="1"/>
</dbReference>
<evidence type="ECO:0000256" key="1">
    <source>
        <dbReference type="ARBA" id="ARBA00004141"/>
    </source>
</evidence>
<evidence type="ECO:0000256" key="2">
    <source>
        <dbReference type="ARBA" id="ARBA00022606"/>
    </source>
</evidence>
<comment type="subunit">
    <text evidence="11">Interacts with Orco. Complexes exist early in the endomembrane system in olfactory sensory neurons (OSNs), coupling these complexes to the conserved ciliary trafficking pathway.</text>
</comment>
<evidence type="ECO:0000256" key="5">
    <source>
        <dbReference type="ARBA" id="ARBA00022989"/>
    </source>
</evidence>
<dbReference type="EMBL" id="MK248972">
    <property type="protein sequence ID" value="QGW45386.1"/>
    <property type="molecule type" value="mRNA"/>
</dbReference>
<evidence type="ECO:0000256" key="6">
    <source>
        <dbReference type="ARBA" id="ARBA00023136"/>
    </source>
</evidence>
<comment type="function">
    <text evidence="9">Odorant receptor which mediates acceptance or avoidance behavior, depending on its substrates. The odorant receptor repertoire encodes a large collection of odor stimuli that vary widely in identity, intensity, and duration. May form a complex with Orco to form odorant-sensing units, providing sensitive and prolonged odorant signaling and calcium permeability.</text>
</comment>
<evidence type="ECO:0000256" key="3">
    <source>
        <dbReference type="ARBA" id="ARBA00022692"/>
    </source>
</evidence>
<evidence type="ECO:0000313" key="13">
    <source>
        <dbReference type="EMBL" id="QGW45386.1"/>
    </source>
</evidence>
<feature type="transmembrane region" description="Helical" evidence="12">
    <location>
        <begin position="347"/>
        <end position="366"/>
    </location>
</feature>
<keyword evidence="4 12" id="KW-0552">Olfaction</keyword>
<feature type="transmembrane region" description="Helical" evidence="12">
    <location>
        <begin position="316"/>
        <end position="335"/>
    </location>
</feature>
<dbReference type="GO" id="GO:0005549">
    <property type="term" value="F:odorant binding"/>
    <property type="evidence" value="ECO:0007669"/>
    <property type="project" value="InterPro"/>
</dbReference>
<keyword evidence="6 12" id="KW-0472">Membrane</keyword>
<evidence type="ECO:0000256" key="12">
    <source>
        <dbReference type="RuleBase" id="RU351113"/>
    </source>
</evidence>
<dbReference type="Pfam" id="PF02949">
    <property type="entry name" value="7tm_6"/>
    <property type="match status" value="1"/>
</dbReference>
<comment type="caution">
    <text evidence="12">Lacks conserved residue(s) required for the propagation of feature annotation.</text>
</comment>
<evidence type="ECO:0000256" key="9">
    <source>
        <dbReference type="ARBA" id="ARBA00037764"/>
    </source>
</evidence>
<proteinExistence type="evidence at transcript level"/>
<dbReference type="PANTHER" id="PTHR21137:SF37">
    <property type="entry name" value="ODORANT RECEPTOR 46A, ISOFORM B-RELATED"/>
    <property type="match status" value="1"/>
</dbReference>